<dbReference type="Pfam" id="PF08240">
    <property type="entry name" value="ADH_N"/>
    <property type="match status" value="1"/>
</dbReference>
<dbReference type="STRING" id="1121391.SAMN02745206_01189"/>
<dbReference type="Pfam" id="PF00107">
    <property type="entry name" value="ADH_zinc_N"/>
    <property type="match status" value="1"/>
</dbReference>
<protein>
    <submittedName>
        <fullName evidence="6">L-iditol 2-dehydrogenase</fullName>
    </submittedName>
</protein>
<dbReference type="GO" id="GO:0016616">
    <property type="term" value="F:oxidoreductase activity, acting on the CH-OH group of donors, NAD or NADP as acceptor"/>
    <property type="evidence" value="ECO:0007669"/>
    <property type="project" value="UniProtKB-ARBA"/>
</dbReference>
<keyword evidence="2 4" id="KW-0862">Zinc</keyword>
<dbReference type="EMBL" id="FQVB01000010">
    <property type="protein sequence ID" value="SHF01873.1"/>
    <property type="molecule type" value="Genomic_DNA"/>
</dbReference>
<dbReference type="InterPro" id="IPR020843">
    <property type="entry name" value="ER"/>
</dbReference>
<keyword evidence="3" id="KW-0560">Oxidoreductase</keyword>
<feature type="domain" description="Enoyl reductase (ER)" evidence="5">
    <location>
        <begin position="12"/>
        <end position="341"/>
    </location>
</feature>
<dbReference type="InterPro" id="IPR013149">
    <property type="entry name" value="ADH-like_C"/>
</dbReference>
<evidence type="ECO:0000256" key="2">
    <source>
        <dbReference type="ARBA" id="ARBA00022833"/>
    </source>
</evidence>
<gene>
    <name evidence="6" type="ORF">SAMN02745206_01189</name>
</gene>
<keyword evidence="1 4" id="KW-0479">Metal-binding</keyword>
<dbReference type="SUPFAM" id="SSF50129">
    <property type="entry name" value="GroES-like"/>
    <property type="match status" value="1"/>
</dbReference>
<dbReference type="Gene3D" id="3.90.180.10">
    <property type="entry name" value="Medium-chain alcohol dehydrogenases, catalytic domain"/>
    <property type="match status" value="1"/>
</dbReference>
<evidence type="ECO:0000256" key="4">
    <source>
        <dbReference type="RuleBase" id="RU361277"/>
    </source>
</evidence>
<dbReference type="SMART" id="SM00829">
    <property type="entry name" value="PKS_ER"/>
    <property type="match status" value="1"/>
</dbReference>
<accession>A0A1M4Y8E7</accession>
<comment type="similarity">
    <text evidence="4">Belongs to the zinc-containing alcohol dehydrogenase family.</text>
</comment>
<name>A0A1M4Y8E7_9BACT</name>
<evidence type="ECO:0000256" key="1">
    <source>
        <dbReference type="ARBA" id="ARBA00022723"/>
    </source>
</evidence>
<dbReference type="PROSITE" id="PS00059">
    <property type="entry name" value="ADH_ZINC"/>
    <property type="match status" value="1"/>
</dbReference>
<evidence type="ECO:0000313" key="7">
    <source>
        <dbReference type="Proteomes" id="UP000184076"/>
    </source>
</evidence>
<dbReference type="GO" id="GO:0008270">
    <property type="term" value="F:zinc ion binding"/>
    <property type="evidence" value="ECO:0007669"/>
    <property type="project" value="InterPro"/>
</dbReference>
<dbReference type="PANTHER" id="PTHR43401">
    <property type="entry name" value="L-THREONINE 3-DEHYDROGENASE"/>
    <property type="match status" value="1"/>
</dbReference>
<reference evidence="7" key="1">
    <citation type="submission" date="2016-11" db="EMBL/GenBank/DDBJ databases">
        <authorList>
            <person name="Varghese N."/>
            <person name="Submissions S."/>
        </authorList>
    </citation>
    <scope>NUCLEOTIDE SEQUENCE [LARGE SCALE GENOMIC DNA]</scope>
    <source>
        <strain evidence="7">DSM 9756</strain>
    </source>
</reference>
<dbReference type="InterPro" id="IPR013154">
    <property type="entry name" value="ADH-like_N"/>
</dbReference>
<keyword evidence="7" id="KW-1185">Reference proteome</keyword>
<dbReference type="PANTHER" id="PTHR43401:SF2">
    <property type="entry name" value="L-THREONINE 3-DEHYDROGENASE"/>
    <property type="match status" value="1"/>
</dbReference>
<dbReference type="Proteomes" id="UP000184076">
    <property type="component" value="Unassembled WGS sequence"/>
</dbReference>
<dbReference type="AlphaFoldDB" id="A0A1M4Y8E7"/>
<organism evidence="6 7">
    <name type="scientific">Desulfacinum infernum DSM 9756</name>
    <dbReference type="NCBI Taxonomy" id="1121391"/>
    <lineage>
        <taxon>Bacteria</taxon>
        <taxon>Pseudomonadati</taxon>
        <taxon>Thermodesulfobacteriota</taxon>
        <taxon>Syntrophobacteria</taxon>
        <taxon>Syntrophobacterales</taxon>
        <taxon>Syntrophobacteraceae</taxon>
        <taxon>Desulfacinum</taxon>
    </lineage>
</organism>
<dbReference type="OrthoDB" id="5484143at2"/>
<comment type="cofactor">
    <cofactor evidence="4">
        <name>Zn(2+)</name>
        <dbReference type="ChEBI" id="CHEBI:29105"/>
    </cofactor>
</comment>
<sequence length="343" mass="37208">MRAIIKATEQAGSLQVADVPRPQPGPRDVLVRMKAAGICYSDVSILTNRYIGRKPVPIPIIMGHEGAGIVEEVGAEVQGLRPGTPVAFEVLSGCGKCEQCRIGFKNMCEDWEHMGITCHGTFAEYAVVPAHLVHPMPEGMEFVEAAFLEPLSLTVRTLEYVRPLPGETVAILGPGALGMLHLQAFLSAGASMVAVVGLEQDRKRFELARSLGAHCIVNLSERDPVQAIREATGGRGVDIVVETANSPNATRLAFDLAAARGRVILFGLYPEATISPVTMLRKGLTVHGDVAILPKHFLRAMNWIATGKVDVKKLITRRFRLEEAQEAFDSLREGETVKVVFDI</sequence>
<evidence type="ECO:0000259" key="5">
    <source>
        <dbReference type="SMART" id="SM00829"/>
    </source>
</evidence>
<dbReference type="Gene3D" id="3.40.50.720">
    <property type="entry name" value="NAD(P)-binding Rossmann-like Domain"/>
    <property type="match status" value="1"/>
</dbReference>
<dbReference type="InterPro" id="IPR002328">
    <property type="entry name" value="ADH_Zn_CS"/>
</dbReference>
<dbReference type="InterPro" id="IPR011032">
    <property type="entry name" value="GroES-like_sf"/>
</dbReference>
<dbReference type="InterPro" id="IPR036291">
    <property type="entry name" value="NAD(P)-bd_dom_sf"/>
</dbReference>
<dbReference type="SUPFAM" id="SSF51735">
    <property type="entry name" value="NAD(P)-binding Rossmann-fold domains"/>
    <property type="match status" value="1"/>
</dbReference>
<evidence type="ECO:0000313" key="6">
    <source>
        <dbReference type="EMBL" id="SHF01873.1"/>
    </source>
</evidence>
<dbReference type="InterPro" id="IPR050129">
    <property type="entry name" value="Zn_alcohol_dh"/>
</dbReference>
<dbReference type="RefSeq" id="WP_073037912.1">
    <property type="nucleotide sequence ID" value="NZ_FQVB01000010.1"/>
</dbReference>
<evidence type="ECO:0000256" key="3">
    <source>
        <dbReference type="ARBA" id="ARBA00023002"/>
    </source>
</evidence>
<proteinExistence type="inferred from homology"/>